<keyword evidence="2" id="KW-1185">Reference proteome</keyword>
<sequence>MSETPNNVLLHECEDRDPRDPLVKKIAALLVPRGGAEVYDNMRSLLEKIWGEPERVSERIPFDWTDYYEKIAPELDRIFFSYPGLYPMSKLPRWKLESCAVEKMTGESRRVNIDPGCVDGARLLLASTKGQAHRVYLREGIFCEVTLCRRKGRWERFFYTFPDFASGAYDEWLEAVRKDWKKEIKNIL</sequence>
<dbReference type="OrthoDB" id="9788989at2"/>
<proteinExistence type="predicted"/>
<dbReference type="STRING" id="2754.EH55_11080"/>
<name>A0A073INP0_9BACT</name>
<evidence type="ECO:0000313" key="2">
    <source>
        <dbReference type="Proteomes" id="UP000027665"/>
    </source>
</evidence>
<reference evidence="1 2" key="1">
    <citation type="submission" date="2014-04" db="EMBL/GenBank/DDBJ databases">
        <title>Draft Genome Sequence of Synergistes jonesii.</title>
        <authorList>
            <person name="Coil D.A."/>
            <person name="Eisen J.A."/>
            <person name="Holland-Moritz H.E."/>
        </authorList>
    </citation>
    <scope>NUCLEOTIDE SEQUENCE [LARGE SCALE GENOMIC DNA]</scope>
    <source>
        <strain evidence="1 2">78-1</strain>
    </source>
</reference>
<dbReference type="AlphaFoldDB" id="A0A073INP0"/>
<comment type="caution">
    <text evidence="1">The sequence shown here is derived from an EMBL/GenBank/DDBJ whole genome shotgun (WGS) entry which is preliminary data.</text>
</comment>
<organism evidence="1 2">
    <name type="scientific">Synergistes jonesii</name>
    <dbReference type="NCBI Taxonomy" id="2754"/>
    <lineage>
        <taxon>Bacteria</taxon>
        <taxon>Thermotogati</taxon>
        <taxon>Synergistota</taxon>
        <taxon>Synergistia</taxon>
        <taxon>Synergistales</taxon>
        <taxon>Synergistaceae</taxon>
        <taxon>Synergistes</taxon>
    </lineage>
</organism>
<evidence type="ECO:0008006" key="3">
    <source>
        <dbReference type="Google" id="ProtNLM"/>
    </source>
</evidence>
<dbReference type="InterPro" id="IPR025529">
    <property type="entry name" value="DUF4416"/>
</dbReference>
<dbReference type="EMBL" id="JMKI01000051">
    <property type="protein sequence ID" value="KEJ91379.1"/>
    <property type="molecule type" value="Genomic_DNA"/>
</dbReference>
<protein>
    <recommendedName>
        <fullName evidence="3">GTP-binding protein</fullName>
    </recommendedName>
</protein>
<dbReference type="eggNOG" id="ENOG5032RQK">
    <property type="taxonomic scope" value="Bacteria"/>
</dbReference>
<dbReference type="RefSeq" id="WP_037978185.1">
    <property type="nucleotide sequence ID" value="NZ_JMKI01000051.1"/>
</dbReference>
<dbReference type="GeneID" id="90984528"/>
<accession>A0A073INP0</accession>
<gene>
    <name evidence="1" type="ORF">EH55_11080</name>
</gene>
<dbReference type="Pfam" id="PF14385">
    <property type="entry name" value="DUF4416"/>
    <property type="match status" value="1"/>
</dbReference>
<dbReference type="Proteomes" id="UP000027665">
    <property type="component" value="Unassembled WGS sequence"/>
</dbReference>
<evidence type="ECO:0000313" key="1">
    <source>
        <dbReference type="EMBL" id="KEJ91379.1"/>
    </source>
</evidence>